<evidence type="ECO:0000313" key="2">
    <source>
        <dbReference type="EMBL" id="POW22657.1"/>
    </source>
</evidence>
<evidence type="ECO:0000313" key="3">
    <source>
        <dbReference type="Proteomes" id="UP000238274"/>
    </source>
</evidence>
<reference evidence="3" key="3">
    <citation type="journal article" date="2018" name="Mol. Plant Microbe Interact.">
        <title>Genome sequence resources for the wheat stripe rust pathogen (Puccinia striiformis f. sp. tritici) and the barley stripe rust pathogen (Puccinia striiformis f. sp. hordei).</title>
        <authorList>
            <person name="Xia C."/>
            <person name="Wang M."/>
            <person name="Yin C."/>
            <person name="Cornejo O.E."/>
            <person name="Hulbert S.H."/>
            <person name="Chen X."/>
        </authorList>
    </citation>
    <scope>NUCLEOTIDE SEQUENCE [LARGE SCALE GENOMIC DNA]</scope>
    <source>
        <strain evidence="3">93TX-2</strain>
    </source>
</reference>
<accession>A0A2S4WLT9</accession>
<gene>
    <name evidence="2" type="ORF">PSHT_01049</name>
</gene>
<sequence length="424" mass="47742">MSITHFDIQPPTDITKETIKNFGEKICDQLSPRISGLIINFSLPNSFPTTVPSFYLDRNPLGCSEILSQASSVFRQTGSSQLFPADKRKRSQKRPPSKPTSVKQKSKTHKHNKRTPAASNDESHLIKVDIVQDSGKENSKAKVVTTLQDLSSKFTLIHDVWTTKGNRHAFMEISVAYITADWKASCPPGLESSKSTLGFIPGLSTIDEESKEVEPNNTYVIEDVELGNNPMEANGFNNDNNPTEQLIQNQTGQSNNSINGILKKVDFIIQRITSSSAKQFEYTTWSKNLEINGPSLIAGYGIQWNIKFQSRERGYKGRMVIAKIFELEPERQKVEGGPNHYSNLNITSSDWEVEFYFLTKKMEGDYSSGSMILSEYHQVEDFLNTRLATAEEPELKAMLRKMLTKTDTYLQEALHATPSSLQRL</sequence>
<comment type="caution">
    <text evidence="2">The sequence shown here is derived from an EMBL/GenBank/DDBJ whole genome shotgun (WGS) entry which is preliminary data.</text>
</comment>
<protein>
    <submittedName>
        <fullName evidence="2">Uncharacterized protein</fullName>
    </submittedName>
</protein>
<feature type="compositionally biased region" description="Basic residues" evidence="1">
    <location>
        <begin position="87"/>
        <end position="96"/>
    </location>
</feature>
<dbReference type="Proteomes" id="UP000238274">
    <property type="component" value="Unassembled WGS sequence"/>
</dbReference>
<dbReference type="VEuPathDB" id="FungiDB:PSHT_01049"/>
<proteinExistence type="predicted"/>
<dbReference type="VEuPathDB" id="FungiDB:PSTT_07995"/>
<dbReference type="OrthoDB" id="2500331at2759"/>
<dbReference type="EMBL" id="PKSM01000008">
    <property type="protein sequence ID" value="POW22657.1"/>
    <property type="molecule type" value="Genomic_DNA"/>
</dbReference>
<keyword evidence="3" id="KW-1185">Reference proteome</keyword>
<reference evidence="3" key="2">
    <citation type="journal article" date="2018" name="BMC Genomics">
        <title>Genomic insights into host adaptation between the wheat stripe rust pathogen (Puccinia striiformis f. sp. tritici) and the barley stripe rust pathogen (Puccinia striiformis f. sp. hordei).</title>
        <authorList>
            <person name="Xia C."/>
            <person name="Wang M."/>
            <person name="Yin C."/>
            <person name="Cornejo O.E."/>
            <person name="Hulbert S.H."/>
            <person name="Chen X."/>
        </authorList>
    </citation>
    <scope>NUCLEOTIDE SEQUENCE [LARGE SCALE GENOMIC DNA]</scope>
    <source>
        <strain evidence="3">93TX-2</strain>
    </source>
</reference>
<reference evidence="2 3" key="1">
    <citation type="submission" date="2017-12" db="EMBL/GenBank/DDBJ databases">
        <title>Gene loss provides genomic basis for host adaptation in cereal stripe rust fungi.</title>
        <authorList>
            <person name="Xia C."/>
        </authorList>
    </citation>
    <scope>NUCLEOTIDE SEQUENCE [LARGE SCALE GENOMIC DNA]</scope>
    <source>
        <strain evidence="2 3">93TX-2</strain>
    </source>
</reference>
<evidence type="ECO:0000256" key="1">
    <source>
        <dbReference type="SAM" id="MobiDB-lite"/>
    </source>
</evidence>
<name>A0A2S4WLT9_9BASI</name>
<organism evidence="2 3">
    <name type="scientific">Puccinia striiformis</name>
    <dbReference type="NCBI Taxonomy" id="27350"/>
    <lineage>
        <taxon>Eukaryota</taxon>
        <taxon>Fungi</taxon>
        <taxon>Dikarya</taxon>
        <taxon>Basidiomycota</taxon>
        <taxon>Pucciniomycotina</taxon>
        <taxon>Pucciniomycetes</taxon>
        <taxon>Pucciniales</taxon>
        <taxon>Pucciniaceae</taxon>
        <taxon>Puccinia</taxon>
    </lineage>
</organism>
<dbReference type="AlphaFoldDB" id="A0A2S4WLT9"/>
<feature type="region of interest" description="Disordered" evidence="1">
    <location>
        <begin position="78"/>
        <end position="124"/>
    </location>
</feature>
<feature type="compositionally biased region" description="Basic residues" evidence="1">
    <location>
        <begin position="104"/>
        <end position="114"/>
    </location>
</feature>